<dbReference type="AlphaFoldDB" id="M4BT11"/>
<reference evidence="3" key="2">
    <citation type="submission" date="2015-06" db="UniProtKB">
        <authorList>
            <consortium name="EnsemblProtists"/>
        </authorList>
    </citation>
    <scope>IDENTIFICATION</scope>
    <source>
        <strain evidence="3">Emoy2</strain>
    </source>
</reference>
<keyword evidence="4" id="KW-1185">Reference proteome</keyword>
<dbReference type="EMBL" id="JH597801">
    <property type="status" value="NOT_ANNOTATED_CDS"/>
    <property type="molecule type" value="Genomic_DNA"/>
</dbReference>
<accession>M4BT11</accession>
<reference evidence="4" key="1">
    <citation type="journal article" date="2010" name="Science">
        <title>Signatures of adaptation to obligate biotrophy in the Hyaloperonospora arabidopsidis genome.</title>
        <authorList>
            <person name="Baxter L."/>
            <person name="Tripathy S."/>
            <person name="Ishaque N."/>
            <person name="Boot N."/>
            <person name="Cabral A."/>
            <person name="Kemen E."/>
            <person name="Thines M."/>
            <person name="Ah-Fong A."/>
            <person name="Anderson R."/>
            <person name="Badejoko W."/>
            <person name="Bittner-Eddy P."/>
            <person name="Boore J.L."/>
            <person name="Chibucos M.C."/>
            <person name="Coates M."/>
            <person name="Dehal P."/>
            <person name="Delehaunty K."/>
            <person name="Dong S."/>
            <person name="Downton P."/>
            <person name="Dumas B."/>
            <person name="Fabro G."/>
            <person name="Fronick C."/>
            <person name="Fuerstenberg S.I."/>
            <person name="Fulton L."/>
            <person name="Gaulin E."/>
            <person name="Govers F."/>
            <person name="Hughes L."/>
            <person name="Humphray S."/>
            <person name="Jiang R.H."/>
            <person name="Judelson H."/>
            <person name="Kamoun S."/>
            <person name="Kyung K."/>
            <person name="Meijer H."/>
            <person name="Minx P."/>
            <person name="Morris P."/>
            <person name="Nelson J."/>
            <person name="Phuntumart V."/>
            <person name="Qutob D."/>
            <person name="Rehmany A."/>
            <person name="Rougon-Cardoso A."/>
            <person name="Ryden P."/>
            <person name="Torto-Alalibo T."/>
            <person name="Studholme D."/>
            <person name="Wang Y."/>
            <person name="Win J."/>
            <person name="Wood J."/>
            <person name="Clifton S.W."/>
            <person name="Rogers J."/>
            <person name="Van den Ackerveken G."/>
            <person name="Jones J.D."/>
            <person name="McDowell J.M."/>
            <person name="Beynon J."/>
            <person name="Tyler B.M."/>
        </authorList>
    </citation>
    <scope>NUCLEOTIDE SEQUENCE [LARGE SCALE GENOMIC DNA]</scope>
    <source>
        <strain evidence="4">Emoy2</strain>
    </source>
</reference>
<sequence length="241" mass="27308">MRLLARLDVWYSSRSRSRDCGDAYSPRRSRSRHRSSRRSRSPREHSPLHSRRCAPTAWTHSPERLDLRERVRNAAPTNPARVETRASVCDTSARSVPRTSLGPMMLRQWMDLCDQQYNPLSSAPGLPHRQAAVGPHGYNADVNIVLVVQDDVDEAVNRAADSQLEAEAALERAAQAEKTASEICQSNRELLERMRNLEYQVHGNAQMGTQPRLMSLARRARRDGRPTYEPRTPSSEPTCEV</sequence>
<evidence type="ECO:0000256" key="2">
    <source>
        <dbReference type="SAM" id="MobiDB-lite"/>
    </source>
</evidence>
<feature type="region of interest" description="Disordered" evidence="2">
    <location>
        <begin position="16"/>
        <end position="58"/>
    </location>
</feature>
<dbReference type="HOGENOM" id="CLU_1087584_0_0_1"/>
<feature type="coiled-coil region" evidence="1">
    <location>
        <begin position="152"/>
        <end position="179"/>
    </location>
</feature>
<organism evidence="3 4">
    <name type="scientific">Hyaloperonospora arabidopsidis (strain Emoy2)</name>
    <name type="common">Downy mildew agent</name>
    <name type="synonym">Peronospora arabidopsidis</name>
    <dbReference type="NCBI Taxonomy" id="559515"/>
    <lineage>
        <taxon>Eukaryota</taxon>
        <taxon>Sar</taxon>
        <taxon>Stramenopiles</taxon>
        <taxon>Oomycota</taxon>
        <taxon>Peronosporomycetes</taxon>
        <taxon>Peronosporales</taxon>
        <taxon>Peronosporaceae</taxon>
        <taxon>Hyaloperonospora</taxon>
    </lineage>
</organism>
<name>M4BT11_HYAAE</name>
<keyword evidence="1" id="KW-0175">Coiled coil</keyword>
<proteinExistence type="predicted"/>
<evidence type="ECO:0000256" key="1">
    <source>
        <dbReference type="SAM" id="Coils"/>
    </source>
</evidence>
<feature type="region of interest" description="Disordered" evidence="2">
    <location>
        <begin position="206"/>
        <end position="241"/>
    </location>
</feature>
<dbReference type="Proteomes" id="UP000011713">
    <property type="component" value="Unassembled WGS sequence"/>
</dbReference>
<protein>
    <submittedName>
        <fullName evidence="3">Uncharacterized protein</fullName>
    </submittedName>
</protein>
<evidence type="ECO:0000313" key="4">
    <source>
        <dbReference type="Proteomes" id="UP000011713"/>
    </source>
</evidence>
<evidence type="ECO:0000313" key="3">
    <source>
        <dbReference type="EnsemblProtists" id="HpaP809596"/>
    </source>
</evidence>
<feature type="compositionally biased region" description="Polar residues" evidence="2">
    <location>
        <begin position="232"/>
        <end position="241"/>
    </location>
</feature>
<dbReference type="EnsemblProtists" id="HpaT809596">
    <property type="protein sequence ID" value="HpaP809596"/>
    <property type="gene ID" value="HpaG809596"/>
</dbReference>
<dbReference type="VEuPathDB" id="FungiDB:HpaG809596"/>
<dbReference type="InParanoid" id="M4BT11"/>
<feature type="compositionally biased region" description="Basic residues" evidence="2">
    <location>
        <begin position="27"/>
        <end position="40"/>
    </location>
</feature>